<evidence type="ECO:0000313" key="1">
    <source>
        <dbReference type="EMBL" id="CAF3644504.1"/>
    </source>
</evidence>
<proteinExistence type="predicted"/>
<comment type="caution">
    <text evidence="1">The sequence shown here is derived from an EMBL/GenBank/DDBJ whole genome shotgun (WGS) entry which is preliminary data.</text>
</comment>
<gene>
    <name evidence="1" type="ORF">KIK155_LOCUS23116</name>
</gene>
<organism evidence="1 2">
    <name type="scientific">Rotaria socialis</name>
    <dbReference type="NCBI Taxonomy" id="392032"/>
    <lineage>
        <taxon>Eukaryota</taxon>
        <taxon>Metazoa</taxon>
        <taxon>Spiralia</taxon>
        <taxon>Gnathifera</taxon>
        <taxon>Rotifera</taxon>
        <taxon>Eurotatoria</taxon>
        <taxon>Bdelloidea</taxon>
        <taxon>Philodinida</taxon>
        <taxon>Philodinidae</taxon>
        <taxon>Rotaria</taxon>
    </lineage>
</organism>
<dbReference type="PANTHER" id="PTHR46885:SF1">
    <property type="entry name" value="PROTEIN ANKUB1"/>
    <property type="match status" value="1"/>
</dbReference>
<sequence length="158" mass="18839">MHFLVYFAPTGERTIYHNEENVEKLKVQDLIDWISERFHFETSNGEIDNRRLSLLYENTEIQPTWFVQDINIRFGATVRCVVIEDRIPEYRLFLPIRNETFDVFDSTLHPIETTILQLRVVASRKSGLPLSAFRLINDRNNELFDHIRLSQYDIGLYF</sequence>
<dbReference type="InterPro" id="IPR042788">
    <property type="entry name" value="ANKUB1"/>
</dbReference>
<accession>A0A818QPF4</accession>
<dbReference type="EMBL" id="CAJNYV010004100">
    <property type="protein sequence ID" value="CAF3644504.1"/>
    <property type="molecule type" value="Genomic_DNA"/>
</dbReference>
<evidence type="ECO:0000313" key="2">
    <source>
        <dbReference type="Proteomes" id="UP000663865"/>
    </source>
</evidence>
<reference evidence="1" key="1">
    <citation type="submission" date="2021-02" db="EMBL/GenBank/DDBJ databases">
        <authorList>
            <person name="Nowell W R."/>
        </authorList>
    </citation>
    <scope>NUCLEOTIDE SEQUENCE</scope>
</reference>
<dbReference type="AlphaFoldDB" id="A0A818QPF4"/>
<protein>
    <submittedName>
        <fullName evidence="1">Uncharacterized protein</fullName>
    </submittedName>
</protein>
<dbReference type="Proteomes" id="UP000663865">
    <property type="component" value="Unassembled WGS sequence"/>
</dbReference>
<dbReference type="PANTHER" id="PTHR46885">
    <property type="entry name" value="PROTEIN ANKUB1"/>
    <property type="match status" value="1"/>
</dbReference>
<name>A0A818QPF4_9BILA</name>